<dbReference type="InterPro" id="IPR003599">
    <property type="entry name" value="Ig_sub"/>
</dbReference>
<reference evidence="8 9" key="1">
    <citation type="journal article" date="2011" name="Nature">
        <title>A high-resolution map of human evolutionary constraint using 29 mammals.</title>
        <authorList>
            <person name="Lindblad-Toh K."/>
            <person name="Garber M."/>
            <person name="Zuk O."/>
            <person name="Lin M.F."/>
            <person name="Parker B.J."/>
            <person name="Washietl S."/>
            <person name="Kheradpour P."/>
            <person name="Ernst J."/>
            <person name="Jordan G."/>
            <person name="Mauceli E."/>
            <person name="Ward L.D."/>
            <person name="Lowe C.B."/>
            <person name="Holloway A.K."/>
            <person name="Clamp M."/>
            <person name="Gnerre S."/>
            <person name="Alfoldi J."/>
            <person name="Beal K."/>
            <person name="Chang J."/>
            <person name="Clawson H."/>
            <person name="Cuff J."/>
            <person name="Di Palma F."/>
            <person name="Fitzgerald S."/>
            <person name="Flicek P."/>
            <person name="Guttman M."/>
            <person name="Hubisz M.J."/>
            <person name="Jaffe D.B."/>
            <person name="Jungreis I."/>
            <person name="Kent W.J."/>
            <person name="Kostka D."/>
            <person name="Lara M."/>
            <person name="Martins A.L."/>
            <person name="Massingham T."/>
            <person name="Moltke I."/>
            <person name="Raney B.J."/>
            <person name="Rasmussen M.D."/>
            <person name="Robinson J."/>
            <person name="Stark A."/>
            <person name="Vilella A.J."/>
            <person name="Wen J."/>
            <person name="Xie X."/>
            <person name="Zody M.C."/>
            <person name="Baldwin J."/>
            <person name="Bloom T."/>
            <person name="Chin C.W."/>
            <person name="Heiman D."/>
            <person name="Nicol R."/>
            <person name="Nusbaum C."/>
            <person name="Young S."/>
            <person name="Wilkinson J."/>
            <person name="Worley K.C."/>
            <person name="Kovar C.L."/>
            <person name="Muzny D.M."/>
            <person name="Gibbs R.A."/>
            <person name="Cree A."/>
            <person name="Dihn H.H."/>
            <person name="Fowler G."/>
            <person name="Jhangiani S."/>
            <person name="Joshi V."/>
            <person name="Lee S."/>
            <person name="Lewis L.R."/>
            <person name="Nazareth L.V."/>
            <person name="Okwuonu G."/>
            <person name="Santibanez J."/>
            <person name="Warren W.C."/>
            <person name="Mardis E.R."/>
            <person name="Weinstock G.M."/>
            <person name="Wilson R.K."/>
            <person name="Delehaunty K."/>
            <person name="Dooling D."/>
            <person name="Fronik C."/>
            <person name="Fulton L."/>
            <person name="Fulton B."/>
            <person name="Graves T."/>
            <person name="Minx P."/>
            <person name="Sodergren E."/>
            <person name="Birney E."/>
            <person name="Margulies E.H."/>
            <person name="Herrero J."/>
            <person name="Green E.D."/>
            <person name="Haussler D."/>
            <person name="Siepel A."/>
            <person name="Goldman N."/>
            <person name="Pollard K.S."/>
            <person name="Pedersen J.S."/>
            <person name="Lander E.S."/>
            <person name="Kellis M."/>
        </authorList>
    </citation>
    <scope>NUCLEOTIDE SEQUENCE [LARGE SCALE GENOMIC DNA]</scope>
</reference>
<evidence type="ECO:0000256" key="1">
    <source>
        <dbReference type="ARBA" id="ARBA00022729"/>
    </source>
</evidence>
<dbReference type="FunFam" id="2.60.40.10:FF:000244">
    <property type="entry name" value="carcinoembryonic antigen-related cell adhesion molecule 16"/>
    <property type="match status" value="1"/>
</dbReference>
<dbReference type="Proteomes" id="UP000001074">
    <property type="component" value="Unassembled WGS sequence"/>
</dbReference>
<dbReference type="Pfam" id="PF13927">
    <property type="entry name" value="Ig_3"/>
    <property type="match status" value="1"/>
</dbReference>
<evidence type="ECO:0000313" key="8">
    <source>
        <dbReference type="Ensembl" id="ENSMLUP00000021412.1"/>
    </source>
</evidence>
<feature type="domain" description="Ig-like" evidence="7">
    <location>
        <begin position="233"/>
        <end position="320"/>
    </location>
</feature>
<feature type="signal peptide" evidence="6">
    <location>
        <begin position="1"/>
        <end position="34"/>
    </location>
</feature>
<dbReference type="STRING" id="59463.ENSMLUP00000021412"/>
<dbReference type="SMART" id="SM00408">
    <property type="entry name" value="IGc2"/>
    <property type="match status" value="1"/>
</dbReference>
<dbReference type="PANTHER" id="PTHR44337:SF20">
    <property type="entry name" value="CARCINOEMBRYONIC ANTIGEN-RELATED CELL ADHESION MOLECULE 5-RELATED"/>
    <property type="match status" value="1"/>
</dbReference>
<dbReference type="AlphaFoldDB" id="G1QCH9"/>
<comment type="similarity">
    <text evidence="5">Belongs to the immunoglobulin superfamily. CEA family.</text>
</comment>
<dbReference type="EMBL" id="AAPE02065251">
    <property type="status" value="NOT_ANNOTATED_CDS"/>
    <property type="molecule type" value="Genomic_DNA"/>
</dbReference>
<keyword evidence="4" id="KW-0393">Immunoglobulin domain</keyword>
<dbReference type="InterPro" id="IPR003598">
    <property type="entry name" value="Ig_sub2"/>
</dbReference>
<protein>
    <recommendedName>
        <fullName evidence="7">Ig-like domain-containing protein</fullName>
    </recommendedName>
</protein>
<dbReference type="InterPro" id="IPR036179">
    <property type="entry name" value="Ig-like_dom_sf"/>
</dbReference>
<dbReference type="Ensembl" id="ENSMLUT00000028776.1">
    <property type="protein sequence ID" value="ENSMLUP00000021412.1"/>
    <property type="gene ID" value="ENSMLUG00000023076.1"/>
</dbReference>
<evidence type="ECO:0000256" key="3">
    <source>
        <dbReference type="ARBA" id="ARBA00023180"/>
    </source>
</evidence>
<evidence type="ECO:0000256" key="2">
    <source>
        <dbReference type="ARBA" id="ARBA00023157"/>
    </source>
</evidence>
<evidence type="ECO:0000313" key="9">
    <source>
        <dbReference type="Proteomes" id="UP000001074"/>
    </source>
</evidence>
<dbReference type="PROSITE" id="PS50835">
    <property type="entry name" value="IG_LIKE"/>
    <property type="match status" value="1"/>
</dbReference>
<evidence type="ECO:0000259" key="7">
    <source>
        <dbReference type="PROSITE" id="PS50835"/>
    </source>
</evidence>
<evidence type="ECO:0000256" key="6">
    <source>
        <dbReference type="SAM" id="SignalP"/>
    </source>
</evidence>
<evidence type="ECO:0000256" key="4">
    <source>
        <dbReference type="ARBA" id="ARBA00023319"/>
    </source>
</evidence>
<keyword evidence="3" id="KW-0325">Glycoprotein</keyword>
<organism evidence="8 9">
    <name type="scientific">Myotis lucifugus</name>
    <name type="common">Little brown bat</name>
    <dbReference type="NCBI Taxonomy" id="59463"/>
    <lineage>
        <taxon>Eukaryota</taxon>
        <taxon>Metazoa</taxon>
        <taxon>Chordata</taxon>
        <taxon>Craniata</taxon>
        <taxon>Vertebrata</taxon>
        <taxon>Euteleostomi</taxon>
        <taxon>Mammalia</taxon>
        <taxon>Eutheria</taxon>
        <taxon>Laurasiatheria</taxon>
        <taxon>Chiroptera</taxon>
        <taxon>Yangochiroptera</taxon>
        <taxon>Vespertilionidae</taxon>
        <taxon>Myotis</taxon>
    </lineage>
</organism>
<evidence type="ECO:0000256" key="5">
    <source>
        <dbReference type="ARBA" id="ARBA00038222"/>
    </source>
</evidence>
<dbReference type="InterPro" id="IPR013783">
    <property type="entry name" value="Ig-like_fold"/>
</dbReference>
<accession>G1QCH9</accession>
<dbReference type="InterPro" id="IPR007110">
    <property type="entry name" value="Ig-like_dom"/>
</dbReference>
<sequence>MEFPAASALRGRVPWLGLLLAIFLLTLWIPPTTAEKFALEGQDVILRLRYTPPDVTRFIWYRGMEMTYHNFIGSLALYPRKYLTGPKYCGREEINREGSLIIRNVTVRDQDIYGVVAVLPMSRGATGFGWLSVYRLPALDSPLSPLHHVLSWVWEFSAGHTQSPSITNASYLSSFSSKYLLRGKEIELSHLRSICSHSPIFFSNPSGLIRCLWIPRTIIVSYPSYIGVFSSGPLSVPTLLASNTVVTENEDAVVMNCHTDESPIKWLFNAMSLPLRERMKLSQDHRTLTIDPVRREDAGNYQCKVSNPFSSFKSAPVGLDVKY</sequence>
<dbReference type="SMART" id="SM00409">
    <property type="entry name" value="IG"/>
    <property type="match status" value="2"/>
</dbReference>
<dbReference type="InParanoid" id="G1QCH9"/>
<proteinExistence type="inferred from homology"/>
<feature type="chain" id="PRO_5003419881" description="Ig-like domain-containing protein" evidence="6">
    <location>
        <begin position="35"/>
        <end position="323"/>
    </location>
</feature>
<keyword evidence="1 6" id="KW-0732">Signal</keyword>
<dbReference type="PANTHER" id="PTHR44337">
    <property type="entry name" value="CARCINOEMBRYONIC ANTIGEN-RELATED CELL ADHESION MOLECULE 8"/>
    <property type="match status" value="1"/>
</dbReference>
<dbReference type="SUPFAM" id="SSF48726">
    <property type="entry name" value="Immunoglobulin"/>
    <property type="match status" value="2"/>
</dbReference>
<dbReference type="Gene3D" id="2.60.40.10">
    <property type="entry name" value="Immunoglobulins"/>
    <property type="match status" value="2"/>
</dbReference>
<reference evidence="8" key="3">
    <citation type="submission" date="2025-09" db="UniProtKB">
        <authorList>
            <consortium name="Ensembl"/>
        </authorList>
    </citation>
    <scope>IDENTIFICATION</scope>
</reference>
<keyword evidence="9" id="KW-1185">Reference proteome</keyword>
<reference evidence="8" key="2">
    <citation type="submission" date="2025-08" db="UniProtKB">
        <authorList>
            <consortium name="Ensembl"/>
        </authorList>
    </citation>
    <scope>IDENTIFICATION</scope>
</reference>
<dbReference type="GeneTree" id="ENSGT01100000263479"/>
<dbReference type="InterPro" id="IPR052598">
    <property type="entry name" value="IgSF_CEA-related"/>
</dbReference>
<keyword evidence="2" id="KW-1015">Disulfide bond</keyword>
<name>G1QCH9_MYOLU</name>
<dbReference type="HOGENOM" id="CLU_024555_1_0_1"/>
<dbReference type="eggNOG" id="ENOG502RXPD">
    <property type="taxonomic scope" value="Eukaryota"/>
</dbReference>